<gene>
    <name evidence="1" type="ORF">L596_001788</name>
</gene>
<dbReference type="Proteomes" id="UP000298663">
    <property type="component" value="Unassembled WGS sequence"/>
</dbReference>
<evidence type="ECO:0000313" key="2">
    <source>
        <dbReference type="Proteomes" id="UP000298663"/>
    </source>
</evidence>
<accession>A0A4U8UR58</accession>
<evidence type="ECO:0000313" key="1">
    <source>
        <dbReference type="EMBL" id="TMS34148.1"/>
    </source>
</evidence>
<dbReference type="EMBL" id="AZBU02000001">
    <property type="protein sequence ID" value="TMS34148.1"/>
    <property type="molecule type" value="Genomic_DNA"/>
</dbReference>
<dbReference type="AlphaFoldDB" id="A0A4U8UR58"/>
<reference evidence="1 2" key="1">
    <citation type="journal article" date="2015" name="Genome Biol.">
        <title>Comparative genomics of Steinernema reveals deeply conserved gene regulatory networks.</title>
        <authorList>
            <person name="Dillman A.R."/>
            <person name="Macchietto M."/>
            <person name="Porter C.F."/>
            <person name="Rogers A."/>
            <person name="Williams B."/>
            <person name="Antoshechkin I."/>
            <person name="Lee M.M."/>
            <person name="Goodwin Z."/>
            <person name="Lu X."/>
            <person name="Lewis E.E."/>
            <person name="Goodrich-Blair H."/>
            <person name="Stock S.P."/>
            <person name="Adams B.J."/>
            <person name="Sternberg P.W."/>
            <person name="Mortazavi A."/>
        </authorList>
    </citation>
    <scope>NUCLEOTIDE SEQUENCE [LARGE SCALE GENOMIC DNA]</scope>
    <source>
        <strain evidence="1 2">ALL</strain>
    </source>
</reference>
<sequence>MTKSSSGGCRHRRGHYQKATKALELKRLCNKNIDDSTLRIQHTLQLRFKLKCLLSSADRNGSQKTIKR</sequence>
<protein>
    <submittedName>
        <fullName evidence="1">Uncharacterized protein</fullName>
    </submittedName>
</protein>
<comment type="caution">
    <text evidence="1">The sequence shown here is derived from an EMBL/GenBank/DDBJ whole genome shotgun (WGS) entry which is preliminary data.</text>
</comment>
<keyword evidence="2" id="KW-1185">Reference proteome</keyword>
<reference evidence="1 2" key="2">
    <citation type="journal article" date="2019" name="G3 (Bethesda)">
        <title>Hybrid Assembly of the Genome of the Entomopathogenic Nematode Steinernema carpocapsae Identifies the X-Chromosome.</title>
        <authorList>
            <person name="Serra L."/>
            <person name="Macchietto M."/>
            <person name="Macias-Munoz A."/>
            <person name="McGill C.J."/>
            <person name="Rodriguez I.M."/>
            <person name="Rodriguez B."/>
            <person name="Murad R."/>
            <person name="Mortazavi A."/>
        </authorList>
    </citation>
    <scope>NUCLEOTIDE SEQUENCE [LARGE SCALE GENOMIC DNA]</scope>
    <source>
        <strain evidence="1 2">ALL</strain>
    </source>
</reference>
<name>A0A4U8UR58_STECR</name>
<organism evidence="1 2">
    <name type="scientific">Steinernema carpocapsae</name>
    <name type="common">Entomopathogenic nematode</name>
    <dbReference type="NCBI Taxonomy" id="34508"/>
    <lineage>
        <taxon>Eukaryota</taxon>
        <taxon>Metazoa</taxon>
        <taxon>Ecdysozoa</taxon>
        <taxon>Nematoda</taxon>
        <taxon>Chromadorea</taxon>
        <taxon>Rhabditida</taxon>
        <taxon>Tylenchina</taxon>
        <taxon>Panagrolaimomorpha</taxon>
        <taxon>Strongyloidoidea</taxon>
        <taxon>Steinernematidae</taxon>
        <taxon>Steinernema</taxon>
    </lineage>
</organism>
<proteinExistence type="predicted"/>